<comment type="caution">
    <text evidence="2">The sequence shown here is derived from an EMBL/GenBank/DDBJ whole genome shotgun (WGS) entry which is preliminary data.</text>
</comment>
<feature type="region of interest" description="Disordered" evidence="1">
    <location>
        <begin position="20"/>
        <end position="71"/>
    </location>
</feature>
<feature type="compositionally biased region" description="Gly residues" evidence="1">
    <location>
        <begin position="53"/>
        <end position="64"/>
    </location>
</feature>
<evidence type="ECO:0000256" key="1">
    <source>
        <dbReference type="SAM" id="MobiDB-lite"/>
    </source>
</evidence>
<accession>A0A2P5IBB8</accession>
<feature type="compositionally biased region" description="Basic and acidic residues" evidence="1">
    <location>
        <begin position="184"/>
        <end position="195"/>
    </location>
</feature>
<dbReference type="OrthoDB" id="5241948at2759"/>
<dbReference type="InParanoid" id="A0A2P5IBB8"/>
<feature type="region of interest" description="Disordered" evidence="1">
    <location>
        <begin position="95"/>
        <end position="257"/>
    </location>
</feature>
<feature type="compositionally biased region" description="Low complexity" evidence="1">
    <location>
        <begin position="157"/>
        <end position="166"/>
    </location>
</feature>
<dbReference type="AlphaFoldDB" id="A0A2P5IBB8"/>
<name>A0A2P5IBB8_DIAHE</name>
<proteinExistence type="predicted"/>
<feature type="compositionally biased region" description="Basic residues" evidence="1">
    <location>
        <begin position="21"/>
        <end position="40"/>
    </location>
</feature>
<keyword evidence="3" id="KW-1185">Reference proteome</keyword>
<reference evidence="2" key="1">
    <citation type="submission" date="2017-09" db="EMBL/GenBank/DDBJ databases">
        <title>Polyketide synthases of a Diaporthe helianthi virulent isolate.</title>
        <authorList>
            <person name="Baroncelli R."/>
        </authorList>
    </citation>
    <scope>NUCLEOTIDE SEQUENCE [LARGE SCALE GENOMIC DNA]</scope>
    <source>
        <strain evidence="2">7/96</strain>
    </source>
</reference>
<organism evidence="2 3">
    <name type="scientific">Diaporthe helianthi</name>
    <dbReference type="NCBI Taxonomy" id="158607"/>
    <lineage>
        <taxon>Eukaryota</taxon>
        <taxon>Fungi</taxon>
        <taxon>Dikarya</taxon>
        <taxon>Ascomycota</taxon>
        <taxon>Pezizomycotina</taxon>
        <taxon>Sordariomycetes</taxon>
        <taxon>Sordariomycetidae</taxon>
        <taxon>Diaporthales</taxon>
        <taxon>Diaporthaceae</taxon>
        <taxon>Diaporthe</taxon>
    </lineage>
</organism>
<evidence type="ECO:0000313" key="2">
    <source>
        <dbReference type="EMBL" id="POS79800.1"/>
    </source>
</evidence>
<protein>
    <submittedName>
        <fullName evidence="2">Uncharacterized protein</fullName>
    </submittedName>
</protein>
<dbReference type="EMBL" id="MAVT02000088">
    <property type="protein sequence ID" value="POS79800.1"/>
    <property type="molecule type" value="Genomic_DNA"/>
</dbReference>
<evidence type="ECO:0000313" key="3">
    <source>
        <dbReference type="Proteomes" id="UP000094444"/>
    </source>
</evidence>
<gene>
    <name evidence="2" type="ORF">DHEL01_v201805</name>
</gene>
<sequence length="257" mass="27421">MAPVTAAGAVGAAHHHDANLNHHHHHHHHPAQGYRHRPLQRPRSPWSEWGTGRAPGAGGGGTGWSGTPTASASAAAWRGSGVPGPYYYDNNQIRLVDSTPPGHQEAGYGHYNKNNNNNHSARDPSSPVPVPARTPSRQRYEDLGSPYDGPTSHGTYQVPVVQVHQPQQPPPQWTPTSPMLQVPGRDEPDHYDDRGQGQGQGQSPPQRDLARVSRGGGLSVNEEVSPLSSTGSGVPYPRVSAISGMGGWETTARVPRG</sequence>
<dbReference type="Proteomes" id="UP000094444">
    <property type="component" value="Unassembled WGS sequence"/>
</dbReference>